<dbReference type="RefSeq" id="WP_250920427.1">
    <property type="nucleotide sequence ID" value="NZ_JAMQAW010000023.1"/>
</dbReference>
<dbReference type="EMBL" id="JAMQAW010000023">
    <property type="protein sequence ID" value="MCM2390085.1"/>
    <property type="molecule type" value="Genomic_DNA"/>
</dbReference>
<name>A0ABT0UR32_9ACTN</name>
<comment type="caution">
    <text evidence="1">The sequence shown here is derived from an EMBL/GenBank/DDBJ whole genome shotgun (WGS) entry which is preliminary data.</text>
</comment>
<gene>
    <name evidence="1" type="ORF">NBG84_17600</name>
</gene>
<protein>
    <submittedName>
        <fullName evidence="1">Uncharacterized protein</fullName>
    </submittedName>
</protein>
<organism evidence="1 2">
    <name type="scientific">Streptomyces albipurpureus</name>
    <dbReference type="NCBI Taxonomy" id="2897419"/>
    <lineage>
        <taxon>Bacteria</taxon>
        <taxon>Bacillati</taxon>
        <taxon>Actinomycetota</taxon>
        <taxon>Actinomycetes</taxon>
        <taxon>Kitasatosporales</taxon>
        <taxon>Streptomycetaceae</taxon>
        <taxon>Streptomyces</taxon>
    </lineage>
</organism>
<reference evidence="1" key="1">
    <citation type="submission" date="2022-06" db="EMBL/GenBank/DDBJ databases">
        <title>Genome public.</title>
        <authorList>
            <person name="Sun Q."/>
        </authorList>
    </citation>
    <scope>NUCLEOTIDE SEQUENCE</scope>
    <source>
        <strain evidence="1">CWNU-1</strain>
    </source>
</reference>
<proteinExistence type="predicted"/>
<dbReference type="Proteomes" id="UP001431429">
    <property type="component" value="Unassembled WGS sequence"/>
</dbReference>
<evidence type="ECO:0000313" key="2">
    <source>
        <dbReference type="Proteomes" id="UP001431429"/>
    </source>
</evidence>
<sequence>MTTTPELGDVVRDTSNKNRIGRVMGHEGPYYQLRPLNGGVEWDALPEHLVPAEQSDAMSAAVAEVNAHSRWGL</sequence>
<accession>A0ABT0UR32</accession>
<keyword evidence="2" id="KW-1185">Reference proteome</keyword>
<evidence type="ECO:0000313" key="1">
    <source>
        <dbReference type="EMBL" id="MCM2390085.1"/>
    </source>
</evidence>